<accession>A0ABZ2BMN3</accession>
<feature type="compositionally biased region" description="Basic and acidic residues" evidence="1">
    <location>
        <begin position="91"/>
        <end position="100"/>
    </location>
</feature>
<gene>
    <name evidence="2" type="ORF">RB548_30170</name>
</gene>
<organism evidence="2 3">
    <name type="scientific">Sinorhizobium chiapasense</name>
    <dbReference type="NCBI Taxonomy" id="501572"/>
    <lineage>
        <taxon>Bacteria</taxon>
        <taxon>Pseudomonadati</taxon>
        <taxon>Pseudomonadota</taxon>
        <taxon>Alphaproteobacteria</taxon>
        <taxon>Hyphomicrobiales</taxon>
        <taxon>Rhizobiaceae</taxon>
        <taxon>Sinorhizobium/Ensifer group</taxon>
        <taxon>Sinorhizobium</taxon>
    </lineage>
</organism>
<sequence length="113" mass="12284">MERRFRGSLGLLCDTFILAIVGGSKPTTLSASLSVTPLGELASFPTEPTRRFIFPTKVPSMPTGYLDNIGRQALKKNYALGVTDLLQVRRTDKNHSREGHFPWGYQGGSASAG</sequence>
<evidence type="ECO:0000313" key="3">
    <source>
        <dbReference type="Proteomes" id="UP001432360"/>
    </source>
</evidence>
<geneLocation type="plasmid" evidence="2 3">
    <name>pSchITTGS70d</name>
</geneLocation>
<dbReference type="EMBL" id="CP133152">
    <property type="protein sequence ID" value="WVT07029.1"/>
    <property type="molecule type" value="Genomic_DNA"/>
</dbReference>
<name>A0ABZ2BMN3_9HYPH</name>
<keyword evidence="3" id="KW-1185">Reference proteome</keyword>
<evidence type="ECO:0000313" key="2">
    <source>
        <dbReference type="EMBL" id="WVT07029.1"/>
    </source>
</evidence>
<proteinExistence type="predicted"/>
<dbReference type="RefSeq" id="WP_331376048.1">
    <property type="nucleotide sequence ID" value="NZ_CP133152.1"/>
</dbReference>
<reference evidence="2" key="1">
    <citation type="submission" date="2023-08" db="EMBL/GenBank/DDBJ databases">
        <title>Complete genome sequence of Sinorhizobium chiapanecum ITTG S70 isolated from Acaciella angustissima nodules in Chiapas-Mexico.</title>
        <authorList>
            <person name="Rincon-Rosales R."/>
            <person name="Rogel M.A."/>
            <person name="Rincon-Medina C.I."/>
            <person name="Guerrero G."/>
            <person name="Manzano-Gomez L.A."/>
            <person name="Lopez-Lopez A."/>
            <person name="Rincon Molina F.A."/>
            <person name="Martinez-Romero E."/>
        </authorList>
    </citation>
    <scope>NUCLEOTIDE SEQUENCE</scope>
    <source>
        <strain evidence="2">ITTG S70</strain>
        <plasmid evidence="2">pSchITTGS70d</plasmid>
    </source>
</reference>
<keyword evidence="2" id="KW-0614">Plasmid</keyword>
<feature type="region of interest" description="Disordered" evidence="1">
    <location>
        <begin position="91"/>
        <end position="113"/>
    </location>
</feature>
<dbReference type="Proteomes" id="UP001432360">
    <property type="component" value="Plasmid pSchITTGS70d"/>
</dbReference>
<protein>
    <submittedName>
        <fullName evidence="2">Uncharacterized protein</fullName>
    </submittedName>
</protein>
<evidence type="ECO:0000256" key="1">
    <source>
        <dbReference type="SAM" id="MobiDB-lite"/>
    </source>
</evidence>